<evidence type="ECO:0000313" key="2">
    <source>
        <dbReference type="EMBL" id="KAF2497119.1"/>
    </source>
</evidence>
<gene>
    <name evidence="2" type="ORF">BU16DRAFT_349992</name>
</gene>
<reference evidence="2" key="1">
    <citation type="journal article" date="2020" name="Stud. Mycol.">
        <title>101 Dothideomycetes genomes: a test case for predicting lifestyles and emergence of pathogens.</title>
        <authorList>
            <person name="Haridas S."/>
            <person name="Albert R."/>
            <person name="Binder M."/>
            <person name="Bloem J."/>
            <person name="Labutti K."/>
            <person name="Salamov A."/>
            <person name="Andreopoulos B."/>
            <person name="Baker S."/>
            <person name="Barry K."/>
            <person name="Bills G."/>
            <person name="Bluhm B."/>
            <person name="Cannon C."/>
            <person name="Castanera R."/>
            <person name="Culley D."/>
            <person name="Daum C."/>
            <person name="Ezra D."/>
            <person name="Gonzalez J."/>
            <person name="Henrissat B."/>
            <person name="Kuo A."/>
            <person name="Liang C."/>
            <person name="Lipzen A."/>
            <person name="Lutzoni F."/>
            <person name="Magnuson J."/>
            <person name="Mondo S."/>
            <person name="Nolan M."/>
            <person name="Ohm R."/>
            <person name="Pangilinan J."/>
            <person name="Park H.-J."/>
            <person name="Ramirez L."/>
            <person name="Alfaro M."/>
            <person name="Sun H."/>
            <person name="Tritt A."/>
            <person name="Yoshinaga Y."/>
            <person name="Zwiers L.-H."/>
            <person name="Turgeon B."/>
            <person name="Goodwin S."/>
            <person name="Spatafora J."/>
            <person name="Crous P."/>
            <person name="Grigoriev I."/>
        </authorList>
    </citation>
    <scope>NUCLEOTIDE SEQUENCE</scope>
    <source>
        <strain evidence="2">CBS 269.34</strain>
    </source>
</reference>
<name>A0A6A6QY19_9PEZI</name>
<dbReference type="Proteomes" id="UP000799750">
    <property type="component" value="Unassembled WGS sequence"/>
</dbReference>
<sequence>MKFLPDDFSKFCSFDPARKRTKSGFGSHTSLYANRIWMLHVSKEYSTITDLGGLSILILQMCICANIVSFSPYE</sequence>
<proteinExistence type="predicted"/>
<keyword evidence="3" id="KW-1185">Reference proteome</keyword>
<feature type="transmembrane region" description="Helical" evidence="1">
    <location>
        <begin position="51"/>
        <end position="73"/>
    </location>
</feature>
<dbReference type="EMBL" id="MU004187">
    <property type="protein sequence ID" value="KAF2497119.1"/>
    <property type="molecule type" value="Genomic_DNA"/>
</dbReference>
<dbReference type="AlphaFoldDB" id="A0A6A6QY19"/>
<keyword evidence="1" id="KW-0472">Membrane</keyword>
<keyword evidence="1" id="KW-1133">Transmembrane helix</keyword>
<keyword evidence="1" id="KW-0812">Transmembrane</keyword>
<evidence type="ECO:0000313" key="3">
    <source>
        <dbReference type="Proteomes" id="UP000799750"/>
    </source>
</evidence>
<protein>
    <submittedName>
        <fullName evidence="2">Uncharacterized protein</fullName>
    </submittedName>
</protein>
<accession>A0A6A6QY19</accession>
<organism evidence="2 3">
    <name type="scientific">Lophium mytilinum</name>
    <dbReference type="NCBI Taxonomy" id="390894"/>
    <lineage>
        <taxon>Eukaryota</taxon>
        <taxon>Fungi</taxon>
        <taxon>Dikarya</taxon>
        <taxon>Ascomycota</taxon>
        <taxon>Pezizomycotina</taxon>
        <taxon>Dothideomycetes</taxon>
        <taxon>Pleosporomycetidae</taxon>
        <taxon>Mytilinidiales</taxon>
        <taxon>Mytilinidiaceae</taxon>
        <taxon>Lophium</taxon>
    </lineage>
</organism>
<evidence type="ECO:0000256" key="1">
    <source>
        <dbReference type="SAM" id="Phobius"/>
    </source>
</evidence>